<keyword evidence="3" id="KW-0406">Ion transport</keyword>
<feature type="chain" id="PRO_5047356249" description="Transferrin" evidence="5">
    <location>
        <begin position="28"/>
        <end position="700"/>
    </location>
</feature>
<evidence type="ECO:0000256" key="1">
    <source>
        <dbReference type="ARBA" id="ARBA00022737"/>
    </source>
</evidence>
<keyword evidence="4" id="KW-0472">Membrane</keyword>
<proteinExistence type="inferred from homology"/>
<dbReference type="PRINTS" id="PR00422">
    <property type="entry name" value="TRANSFERRIN"/>
</dbReference>
<evidence type="ECO:0000256" key="3">
    <source>
        <dbReference type="PIRNR" id="PIRNR002549"/>
    </source>
</evidence>
<feature type="transmembrane region" description="Helical" evidence="4">
    <location>
        <begin position="672"/>
        <end position="694"/>
    </location>
</feature>
<dbReference type="RefSeq" id="XP_015175750.1">
    <property type="nucleotide sequence ID" value="XM_015320264.1"/>
</dbReference>
<dbReference type="PANTHER" id="PTHR11485">
    <property type="entry name" value="TRANSFERRIN"/>
    <property type="match status" value="1"/>
</dbReference>
<dbReference type="PIRSF" id="PIRSF002549">
    <property type="entry name" value="Transferrin"/>
    <property type="match status" value="1"/>
</dbReference>
<keyword evidence="3" id="KW-0408">Iron</keyword>
<evidence type="ECO:0000313" key="7">
    <source>
        <dbReference type="Proteomes" id="UP000694924"/>
    </source>
</evidence>
<keyword evidence="1" id="KW-0677">Repeat</keyword>
<name>A0ABM1I6B3_POLDO</name>
<keyword evidence="2" id="KW-1015">Disulfide bond</keyword>
<dbReference type="Gene3D" id="3.40.190.10">
    <property type="entry name" value="Periplasmic binding protein-like II"/>
    <property type="match status" value="4"/>
</dbReference>
<dbReference type="Pfam" id="PF00405">
    <property type="entry name" value="Transferrin"/>
    <property type="match status" value="2"/>
</dbReference>
<feature type="domain" description="Transferrin-like" evidence="6">
    <location>
        <begin position="30"/>
        <end position="347"/>
    </location>
</feature>
<dbReference type="CDD" id="cd13529">
    <property type="entry name" value="PBP2_transferrin"/>
    <property type="match status" value="2"/>
</dbReference>
<keyword evidence="3" id="KW-0479">Metal-binding</keyword>
<protein>
    <recommendedName>
        <fullName evidence="3">Transferrin</fullName>
    </recommendedName>
</protein>
<evidence type="ECO:0000313" key="8">
    <source>
        <dbReference type="RefSeq" id="XP_015175750.1"/>
    </source>
</evidence>
<dbReference type="SUPFAM" id="SSF53850">
    <property type="entry name" value="Periplasmic binding protein-like II"/>
    <property type="match status" value="2"/>
</dbReference>
<dbReference type="InterPro" id="IPR001156">
    <property type="entry name" value="Transferrin-like_dom"/>
</dbReference>
<keyword evidence="3" id="KW-0813">Transport</keyword>
<gene>
    <name evidence="8" type="primary">LOC107066032</name>
</gene>
<accession>A0ABM1I6B3</accession>
<dbReference type="GeneID" id="107066032"/>
<reference evidence="8" key="1">
    <citation type="submission" date="2025-08" db="UniProtKB">
        <authorList>
            <consortium name="RefSeq"/>
        </authorList>
    </citation>
    <scope>IDENTIFICATION</scope>
    <source>
        <tissue evidence="8">Whole body</tissue>
    </source>
</reference>
<feature type="signal peptide" evidence="5">
    <location>
        <begin position="1"/>
        <end position="27"/>
    </location>
</feature>
<evidence type="ECO:0000256" key="4">
    <source>
        <dbReference type="SAM" id="Phobius"/>
    </source>
</evidence>
<comment type="function">
    <text evidence="3">Transferrins are iron binding transport proteins which bind Fe(3+) ion in association with the binding of an anion, usually bicarbonate.</text>
</comment>
<evidence type="ECO:0000259" key="6">
    <source>
        <dbReference type="PROSITE" id="PS51408"/>
    </source>
</evidence>
<comment type="similarity">
    <text evidence="3">Belongs to the transferrin family.</text>
</comment>
<feature type="transmembrane region" description="Helical" evidence="4">
    <location>
        <begin position="644"/>
        <end position="660"/>
    </location>
</feature>
<keyword evidence="7" id="KW-1185">Reference proteome</keyword>
<evidence type="ECO:0000256" key="5">
    <source>
        <dbReference type="SAM" id="SignalP"/>
    </source>
</evidence>
<keyword evidence="4" id="KW-0812">Transmembrane</keyword>
<evidence type="ECO:0000256" key="2">
    <source>
        <dbReference type="ARBA" id="ARBA00023157"/>
    </source>
</evidence>
<dbReference type="SMART" id="SM00094">
    <property type="entry name" value="TR_FER"/>
    <property type="match status" value="1"/>
</dbReference>
<dbReference type="InterPro" id="IPR016357">
    <property type="entry name" value="Transferrin"/>
</dbReference>
<feature type="domain" description="Transferrin-like" evidence="6">
    <location>
        <begin position="360"/>
        <end position="668"/>
    </location>
</feature>
<keyword evidence="3" id="KW-0410">Iron transport</keyword>
<dbReference type="Proteomes" id="UP000694924">
    <property type="component" value="Unplaced"/>
</dbReference>
<dbReference type="PROSITE" id="PS51408">
    <property type="entry name" value="TRANSFERRIN_LIKE_4"/>
    <property type="match status" value="2"/>
</dbReference>
<sequence length="700" mass="80544">MNLQLISYQLLLYTLIFLFNEYGVTNAQTLRICVVESTYKKGMINKTCPIMDIPRFECSVARDRFDCLRKLANNEADVASLQAEDLLAVSMNKFDFLTTFELRLFTKEKYEFEMVALVRKNIDSEWDLKGKRFCHPGFEISDTYTKSLSMYFENRIIPKECDPEKTLLENRLTALSNYFEAACIAGPWIDDAALDKKLKKKYKNLCSLCYNPASCSIGDKYHGRDGAILCLTDNVGDIAWVRLDDVVQYFKMTESNKDDYSYLCPDGMTRPAKDDNPCIWLQQPWPVIVSPIKIAETAVDMINLTINRSYLWKNAFYDVLSFHSTFILTETFYSPIDYLERSIGFLSANDRATCKPSRRVSWCISSNIEDRKCRWLRDASFVYGIEPSISCIQESNRMSCLDAVRNQEADIFVSKPEELLQVFKKEMKPILQVTTNPEYDIKIVAIVKRNSLYKSIKDLKGANACFTGYQSIGWNTFVTIMKMISKENGDCSDIKAVGNFFSHSCVPGLSTMKTDIPRNLYSLCRRDVNVENDIDTFSCLTSGRADVVFVNLNNIKKEFNITNLGNEKYKILCKEETTQKETEEACLLTRITSTAIVAHQNITDLRRDEIYSMFLHMNQLFGTTTTRYTRAFSLYGPYDGVENVIFPVSTCLIILCRFFAHTIKWTTQISYLFTKFITFFTSIINITISTTSPWKMYGLK</sequence>
<dbReference type="PANTHER" id="PTHR11485:SF54">
    <property type="entry name" value="TRANSFERRIN"/>
    <property type="match status" value="1"/>
</dbReference>
<organism evidence="7 8">
    <name type="scientific">Polistes dominula</name>
    <name type="common">European paper wasp</name>
    <name type="synonym">Vespa dominula</name>
    <dbReference type="NCBI Taxonomy" id="743375"/>
    <lineage>
        <taxon>Eukaryota</taxon>
        <taxon>Metazoa</taxon>
        <taxon>Ecdysozoa</taxon>
        <taxon>Arthropoda</taxon>
        <taxon>Hexapoda</taxon>
        <taxon>Insecta</taxon>
        <taxon>Pterygota</taxon>
        <taxon>Neoptera</taxon>
        <taxon>Endopterygota</taxon>
        <taxon>Hymenoptera</taxon>
        <taxon>Apocrita</taxon>
        <taxon>Aculeata</taxon>
        <taxon>Vespoidea</taxon>
        <taxon>Vespidae</taxon>
        <taxon>Polistinae</taxon>
        <taxon>Polistini</taxon>
        <taxon>Polistes</taxon>
    </lineage>
</organism>
<keyword evidence="4" id="KW-1133">Transmembrane helix</keyword>
<keyword evidence="5" id="KW-0732">Signal</keyword>